<accession>A0A0R1Z256</accession>
<dbReference type="PRINTS" id="PR00039">
    <property type="entry name" value="HTHLYSR"/>
</dbReference>
<name>A0A0R1Z256_9LACO</name>
<dbReference type="InterPro" id="IPR005119">
    <property type="entry name" value="LysR_subst-bd"/>
</dbReference>
<evidence type="ECO:0000256" key="3">
    <source>
        <dbReference type="ARBA" id="ARBA00023125"/>
    </source>
</evidence>
<evidence type="ECO:0000256" key="1">
    <source>
        <dbReference type="ARBA" id="ARBA00009437"/>
    </source>
</evidence>
<dbReference type="Pfam" id="PF03466">
    <property type="entry name" value="LysR_substrate"/>
    <property type="match status" value="1"/>
</dbReference>
<dbReference type="PROSITE" id="PS50931">
    <property type="entry name" value="HTH_LYSR"/>
    <property type="match status" value="1"/>
</dbReference>
<dbReference type="PANTHER" id="PTHR30346:SF0">
    <property type="entry name" value="HCA OPERON TRANSCRIPTIONAL ACTIVATOR HCAR"/>
    <property type="match status" value="1"/>
</dbReference>
<dbReference type="Gene3D" id="3.40.190.10">
    <property type="entry name" value="Periplasmic binding protein-like II"/>
    <property type="match status" value="2"/>
</dbReference>
<dbReference type="SUPFAM" id="SSF53850">
    <property type="entry name" value="Periplasmic binding protein-like II"/>
    <property type="match status" value="1"/>
</dbReference>
<dbReference type="AlphaFoldDB" id="A0A0R1Z256"/>
<dbReference type="GO" id="GO:0032993">
    <property type="term" value="C:protein-DNA complex"/>
    <property type="evidence" value="ECO:0007669"/>
    <property type="project" value="TreeGrafter"/>
</dbReference>
<dbReference type="GO" id="GO:0003677">
    <property type="term" value="F:DNA binding"/>
    <property type="evidence" value="ECO:0007669"/>
    <property type="project" value="UniProtKB-KW"/>
</dbReference>
<organism evidence="6 7">
    <name type="scientific">Lentilactobacillus parabuchneri DSM 5707 = NBRC 107865</name>
    <dbReference type="NCBI Taxonomy" id="1423784"/>
    <lineage>
        <taxon>Bacteria</taxon>
        <taxon>Bacillati</taxon>
        <taxon>Bacillota</taxon>
        <taxon>Bacilli</taxon>
        <taxon>Lactobacillales</taxon>
        <taxon>Lactobacillaceae</taxon>
        <taxon>Lentilactobacillus</taxon>
    </lineage>
</organism>
<dbReference type="GO" id="GO:0003700">
    <property type="term" value="F:DNA-binding transcription factor activity"/>
    <property type="evidence" value="ECO:0007669"/>
    <property type="project" value="InterPro"/>
</dbReference>
<dbReference type="PATRIC" id="fig|1423784.4.peg.1246"/>
<dbReference type="RefSeq" id="WP_057910590.1">
    <property type="nucleotide sequence ID" value="NZ_AZGK01000020.1"/>
</dbReference>
<dbReference type="InterPro" id="IPR036390">
    <property type="entry name" value="WH_DNA-bd_sf"/>
</dbReference>
<dbReference type="FunFam" id="1.10.10.10:FF:000001">
    <property type="entry name" value="LysR family transcriptional regulator"/>
    <property type="match status" value="1"/>
</dbReference>
<proteinExistence type="inferred from homology"/>
<dbReference type="CDD" id="cd08414">
    <property type="entry name" value="PBP2_LTTR_aromatics_like"/>
    <property type="match status" value="1"/>
</dbReference>
<comment type="caution">
    <text evidence="6">The sequence shown here is derived from an EMBL/GenBank/DDBJ whole genome shotgun (WGS) entry which is preliminary data.</text>
</comment>
<dbReference type="SUPFAM" id="SSF46785">
    <property type="entry name" value="Winged helix' DNA-binding domain"/>
    <property type="match status" value="1"/>
</dbReference>
<evidence type="ECO:0000256" key="4">
    <source>
        <dbReference type="ARBA" id="ARBA00023163"/>
    </source>
</evidence>
<dbReference type="InterPro" id="IPR000847">
    <property type="entry name" value="LysR_HTH_N"/>
</dbReference>
<keyword evidence="3" id="KW-0238">DNA-binding</keyword>
<evidence type="ECO:0000313" key="7">
    <source>
        <dbReference type="Proteomes" id="UP000051957"/>
    </source>
</evidence>
<reference evidence="6 7" key="1">
    <citation type="journal article" date="2015" name="Genome Announc.">
        <title>Expanding the biotechnology potential of lactobacilli through comparative genomics of 213 strains and associated genera.</title>
        <authorList>
            <person name="Sun Z."/>
            <person name="Harris H.M."/>
            <person name="McCann A."/>
            <person name="Guo C."/>
            <person name="Argimon S."/>
            <person name="Zhang W."/>
            <person name="Yang X."/>
            <person name="Jeffery I.B."/>
            <person name="Cooney J.C."/>
            <person name="Kagawa T.F."/>
            <person name="Liu W."/>
            <person name="Song Y."/>
            <person name="Salvetti E."/>
            <person name="Wrobel A."/>
            <person name="Rasinkangas P."/>
            <person name="Parkhill J."/>
            <person name="Rea M.C."/>
            <person name="O'Sullivan O."/>
            <person name="Ritari J."/>
            <person name="Douillard F.P."/>
            <person name="Paul Ross R."/>
            <person name="Yang R."/>
            <person name="Briner A.E."/>
            <person name="Felis G.E."/>
            <person name="de Vos W.M."/>
            <person name="Barrangou R."/>
            <person name="Klaenhammer T.R."/>
            <person name="Caufield P.W."/>
            <person name="Cui Y."/>
            <person name="Zhang H."/>
            <person name="O'Toole P.W."/>
        </authorList>
    </citation>
    <scope>NUCLEOTIDE SEQUENCE [LARGE SCALE GENOMIC DNA]</scope>
    <source>
        <strain evidence="6 7">DSM 5707</strain>
    </source>
</reference>
<keyword evidence="2" id="KW-0805">Transcription regulation</keyword>
<dbReference type="Gene3D" id="1.10.10.10">
    <property type="entry name" value="Winged helix-like DNA-binding domain superfamily/Winged helix DNA-binding domain"/>
    <property type="match status" value="1"/>
</dbReference>
<sequence>MMNLNFQQLQCFVTVSETLNFSTAAKRLHLSQPAVSKNIKQLETELSFELFRRSQHEVSLTAAGLEFSKQMANVLILTEQAIIDSREISEQEKASLKIGYTNAMIENKLLPKLLASARHQLANVRLSLRSFDLSTGLSNLQRGVFDLILTTRDTIGANPEVEFVPLHQGHFNVILPIGHRLSDHQILTFSDLENLQLIFFNPLQAPPESAALQNTFIQAPGILHYQTADTVNTAINMVQGGAGLAILPSFAVDTEVSKVTAIPLDYPVVLDYGVAYLRSRTSPSLVAVVKLIETLMGKI</sequence>
<evidence type="ECO:0000259" key="5">
    <source>
        <dbReference type="PROSITE" id="PS50931"/>
    </source>
</evidence>
<dbReference type="InterPro" id="IPR036388">
    <property type="entry name" value="WH-like_DNA-bd_sf"/>
</dbReference>
<protein>
    <recommendedName>
        <fullName evidence="5">HTH lysR-type domain-containing protein</fullName>
    </recommendedName>
</protein>
<dbReference type="GeneID" id="69803226"/>
<evidence type="ECO:0000313" key="6">
    <source>
        <dbReference type="EMBL" id="KRM45132.1"/>
    </source>
</evidence>
<dbReference type="Proteomes" id="UP000051957">
    <property type="component" value="Unassembled WGS sequence"/>
</dbReference>
<evidence type="ECO:0000256" key="2">
    <source>
        <dbReference type="ARBA" id="ARBA00023015"/>
    </source>
</evidence>
<comment type="similarity">
    <text evidence="1">Belongs to the LysR transcriptional regulatory family.</text>
</comment>
<gene>
    <name evidence="6" type="ORF">FC51_GL001232</name>
</gene>
<feature type="domain" description="HTH lysR-type" evidence="5">
    <location>
        <begin position="4"/>
        <end position="61"/>
    </location>
</feature>
<dbReference type="PANTHER" id="PTHR30346">
    <property type="entry name" value="TRANSCRIPTIONAL DUAL REGULATOR HCAR-RELATED"/>
    <property type="match status" value="1"/>
</dbReference>
<dbReference type="EMBL" id="AZGK01000020">
    <property type="protein sequence ID" value="KRM45132.1"/>
    <property type="molecule type" value="Genomic_DNA"/>
</dbReference>
<dbReference type="Pfam" id="PF00126">
    <property type="entry name" value="HTH_1"/>
    <property type="match status" value="1"/>
</dbReference>
<keyword evidence="4" id="KW-0804">Transcription</keyword>